<dbReference type="Pfam" id="PF13432">
    <property type="entry name" value="TPR_16"/>
    <property type="match status" value="4"/>
</dbReference>
<evidence type="ECO:0000256" key="2">
    <source>
        <dbReference type="ARBA" id="ARBA00022803"/>
    </source>
</evidence>
<gene>
    <name evidence="5" type="ORF">F3059_12070</name>
</gene>
<proteinExistence type="predicted"/>
<dbReference type="InterPro" id="IPR006597">
    <property type="entry name" value="Sel1-like"/>
</dbReference>
<dbReference type="InterPro" id="IPR011990">
    <property type="entry name" value="TPR-like_helical_dom_sf"/>
</dbReference>
<organism evidence="5 6">
    <name type="scientific">Salibacter halophilus</name>
    <dbReference type="NCBI Taxonomy" id="1803916"/>
    <lineage>
        <taxon>Bacteria</taxon>
        <taxon>Pseudomonadati</taxon>
        <taxon>Bacteroidota</taxon>
        <taxon>Flavobacteriia</taxon>
        <taxon>Flavobacteriales</taxon>
        <taxon>Salibacteraceae</taxon>
        <taxon>Salibacter</taxon>
    </lineage>
</organism>
<dbReference type="SUPFAM" id="SSF48452">
    <property type="entry name" value="TPR-like"/>
    <property type="match status" value="2"/>
</dbReference>
<dbReference type="AlphaFoldDB" id="A0A6N6M4K7"/>
<evidence type="ECO:0000256" key="4">
    <source>
        <dbReference type="SAM" id="SignalP"/>
    </source>
</evidence>
<dbReference type="SUPFAM" id="SSF81901">
    <property type="entry name" value="HCP-like"/>
    <property type="match status" value="1"/>
</dbReference>
<keyword evidence="6" id="KW-1185">Reference proteome</keyword>
<dbReference type="PANTHER" id="PTHR45586:SF1">
    <property type="entry name" value="LIPOPOLYSACCHARIDE ASSEMBLY PROTEIN B"/>
    <property type="match status" value="1"/>
</dbReference>
<dbReference type="InterPro" id="IPR019734">
    <property type="entry name" value="TPR_rpt"/>
</dbReference>
<dbReference type="InterPro" id="IPR051012">
    <property type="entry name" value="CellSynth/LPSAsmb/PSIAsmb"/>
</dbReference>
<dbReference type="EMBL" id="WACR01000011">
    <property type="protein sequence ID" value="KAB1062676.1"/>
    <property type="molecule type" value="Genomic_DNA"/>
</dbReference>
<feature type="repeat" description="TPR" evidence="3">
    <location>
        <begin position="391"/>
        <end position="424"/>
    </location>
</feature>
<dbReference type="OrthoDB" id="9814448at2"/>
<dbReference type="RefSeq" id="WP_151169621.1">
    <property type="nucleotide sequence ID" value="NZ_WACR01000011.1"/>
</dbReference>
<dbReference type="SMART" id="SM00028">
    <property type="entry name" value="TPR"/>
    <property type="match status" value="13"/>
</dbReference>
<dbReference type="PROSITE" id="PS50005">
    <property type="entry name" value="TPR"/>
    <property type="match status" value="4"/>
</dbReference>
<keyword evidence="4" id="KW-0732">Signal</keyword>
<reference evidence="5 6" key="1">
    <citation type="submission" date="2019-09" db="EMBL/GenBank/DDBJ databases">
        <title>Genomes of Cryomorphaceae.</title>
        <authorList>
            <person name="Bowman J.P."/>
        </authorList>
    </citation>
    <scope>NUCLEOTIDE SEQUENCE [LARGE SCALE GENOMIC DNA]</scope>
    <source>
        <strain evidence="5 6">KCTC 52047</strain>
    </source>
</reference>
<sequence length="1042" mass="122689">MRKAVLLLLINAVCVIGFAQQTEVRVSDIKYYNEGLDLYEKEKYSAAIKSFEKAQEEVDDPTSEVYSNSAYYKALSSLNLFNRNAAYLLKKFVQDYPESPRVKNAYFQLGKYYYRKKDWEDVLYWYDKLDFLDLTNKESHEFYFRNGYALYQLDSLTKSKQNFYEIIDVPNLYYSPANYYYGQIAYEQGKYQTAITRFKKIEKDEKFERIVPYYITQLYYLQEEYDSLISYGKPFLENPRTKRQDEISRLIGEAYFAQEDYNNAIPYLEEYIKISRAAERQDYFQLGFAYHKTTDCENSIKYLQRVTYEKDSLAQQANYLLAECQLKQGNKKAARSSFYDASQMKYNEEVAEDALFSFAQLSYELDYDPYSKAIDAFIQYLEKYPDAIRKEEAYNYLVNIYLNSKNYRSAIASLENTKDLDPRLEKVYQKLLYNLATEEFQNGQYNEAAETFEKITETSGDKEISTKSHYWKAEALYRLNRYNSSIESYKAFLFEPRAILLDEFKPAHYNIGYAYFQQEKYTEAANWFRKYINKKGIDSLKLNDAYIRTGDAYFVTKQYLLSLEYYQKALNLKLRDTDYVLYQYAQANGVLKKPEEKIRLLTKLVDEYPNSDYFAAASYELGRSYLNNQNTDKALQTFEDIVENYPYSPYKKRAQVSIGLIYYNQSQNEKALSIFKKVVDENPSYSDSKEAMRAIKNIYKETGRVQEYEDYITGLDFMNVSDGALDSLNYESAELQYMASNCGQAVKDFKAYLEKFDQPIFEKNANFYIAECLYKKNNLPESMEYYQRVADEPINKFSEPAISKAAYLNYKNDNFIKAHRYYEKLQRIAQYEENKQQAIIGLMRTSFELEKYSDAIQYARQVKDMQKIKEPLYVESLFTIAKSLETSGQKDKAIEYYTSVTDTTQNQKAAESKYRIASLLYEQNKADSAQLDTAKKAVFKLINHTPTYDYWLANGLILLADIYLAQDDSFQAKATLESILENYDGDESVLTEAQEKLDKIIKAENPQPEKQEETEIDLSIDSVNYEKLMPEEEMETEEWENE</sequence>
<dbReference type="SMART" id="SM00671">
    <property type="entry name" value="SEL1"/>
    <property type="match status" value="6"/>
</dbReference>
<name>A0A6N6M4K7_9FLAO</name>
<accession>A0A6N6M4K7</accession>
<feature type="chain" id="PRO_5026697737" evidence="4">
    <location>
        <begin position="20"/>
        <end position="1042"/>
    </location>
</feature>
<evidence type="ECO:0000256" key="1">
    <source>
        <dbReference type="ARBA" id="ARBA00022737"/>
    </source>
</evidence>
<dbReference type="Pfam" id="PF13181">
    <property type="entry name" value="TPR_8"/>
    <property type="match status" value="3"/>
</dbReference>
<dbReference type="PANTHER" id="PTHR45586">
    <property type="entry name" value="TPR REPEAT-CONTAINING PROTEIN PA4667"/>
    <property type="match status" value="1"/>
</dbReference>
<evidence type="ECO:0000313" key="5">
    <source>
        <dbReference type="EMBL" id="KAB1062676.1"/>
    </source>
</evidence>
<keyword evidence="1" id="KW-0677">Repeat</keyword>
<feature type="repeat" description="TPR" evidence="3">
    <location>
        <begin position="652"/>
        <end position="685"/>
    </location>
</feature>
<evidence type="ECO:0000256" key="3">
    <source>
        <dbReference type="PROSITE-ProRule" id="PRU00339"/>
    </source>
</evidence>
<feature type="signal peptide" evidence="4">
    <location>
        <begin position="1"/>
        <end position="19"/>
    </location>
</feature>
<comment type="caution">
    <text evidence="5">The sequence shown here is derived from an EMBL/GenBank/DDBJ whole genome shotgun (WGS) entry which is preliminary data.</text>
</comment>
<feature type="repeat" description="TPR" evidence="3">
    <location>
        <begin position="615"/>
        <end position="648"/>
    </location>
</feature>
<keyword evidence="2 3" id="KW-0802">TPR repeat</keyword>
<protein>
    <submittedName>
        <fullName evidence="5">Tetratricopeptide repeat protein</fullName>
    </submittedName>
</protein>
<dbReference type="Proteomes" id="UP000435357">
    <property type="component" value="Unassembled WGS sequence"/>
</dbReference>
<dbReference type="Gene3D" id="1.25.40.10">
    <property type="entry name" value="Tetratricopeptide repeat domain"/>
    <property type="match status" value="10"/>
</dbReference>
<dbReference type="Pfam" id="PF13174">
    <property type="entry name" value="TPR_6"/>
    <property type="match status" value="2"/>
</dbReference>
<evidence type="ECO:0000313" key="6">
    <source>
        <dbReference type="Proteomes" id="UP000435357"/>
    </source>
</evidence>
<feature type="repeat" description="TPR" evidence="3">
    <location>
        <begin position="543"/>
        <end position="576"/>
    </location>
</feature>